<protein>
    <submittedName>
        <fullName evidence="7">SulP family inorganic anion transporter</fullName>
    </submittedName>
</protein>
<dbReference type="InterPro" id="IPR001902">
    <property type="entry name" value="SLC26A/SulP_fam"/>
</dbReference>
<keyword evidence="4 5" id="KW-0472">Membrane</keyword>
<feature type="transmembrane region" description="Helical" evidence="5">
    <location>
        <begin position="147"/>
        <end position="174"/>
    </location>
</feature>
<dbReference type="SUPFAM" id="SSF52091">
    <property type="entry name" value="SpoIIaa-like"/>
    <property type="match status" value="1"/>
</dbReference>
<feature type="transmembrane region" description="Helical" evidence="5">
    <location>
        <begin position="117"/>
        <end position="141"/>
    </location>
</feature>
<evidence type="ECO:0000256" key="3">
    <source>
        <dbReference type="ARBA" id="ARBA00022989"/>
    </source>
</evidence>
<feature type="transmembrane region" description="Helical" evidence="5">
    <location>
        <begin position="181"/>
        <end position="199"/>
    </location>
</feature>
<dbReference type="InterPro" id="IPR011547">
    <property type="entry name" value="SLC26A/SulP_dom"/>
</dbReference>
<dbReference type="PANTHER" id="PTHR11814">
    <property type="entry name" value="SULFATE TRANSPORTER"/>
    <property type="match status" value="1"/>
</dbReference>
<dbReference type="InterPro" id="IPR002645">
    <property type="entry name" value="STAS_dom"/>
</dbReference>
<evidence type="ECO:0000256" key="1">
    <source>
        <dbReference type="ARBA" id="ARBA00004141"/>
    </source>
</evidence>
<proteinExistence type="predicted"/>
<comment type="subcellular location">
    <subcellularLocation>
        <location evidence="1">Membrane</location>
        <topology evidence="1">Multi-pass membrane protein</topology>
    </subcellularLocation>
</comment>
<feature type="transmembrane region" description="Helical" evidence="5">
    <location>
        <begin position="55"/>
        <end position="75"/>
    </location>
</feature>
<dbReference type="Gene3D" id="3.30.750.24">
    <property type="entry name" value="STAS domain"/>
    <property type="match status" value="1"/>
</dbReference>
<dbReference type="EMBL" id="SGIS01000037">
    <property type="protein sequence ID" value="RZF61162.1"/>
    <property type="molecule type" value="Genomic_DNA"/>
</dbReference>
<dbReference type="PROSITE" id="PS50801">
    <property type="entry name" value="STAS"/>
    <property type="match status" value="1"/>
</dbReference>
<evidence type="ECO:0000313" key="8">
    <source>
        <dbReference type="Proteomes" id="UP000292085"/>
    </source>
</evidence>
<keyword evidence="2 5" id="KW-0812">Transmembrane</keyword>
<keyword evidence="8" id="KW-1185">Reference proteome</keyword>
<dbReference type="OrthoDB" id="9771198at2"/>
<dbReference type="Proteomes" id="UP000292085">
    <property type="component" value="Unassembled WGS sequence"/>
</dbReference>
<dbReference type="RefSeq" id="WP_130159752.1">
    <property type="nucleotide sequence ID" value="NZ_SGIS01000037.1"/>
</dbReference>
<dbReference type="Pfam" id="PF01740">
    <property type="entry name" value="STAS"/>
    <property type="match status" value="1"/>
</dbReference>
<dbReference type="AlphaFoldDB" id="A0A4Q6XU60"/>
<accession>A0A4Q6XU60</accession>
<organism evidence="7 8">
    <name type="scientific">Sphingomonas populi</name>
    <dbReference type="NCBI Taxonomy" id="2484750"/>
    <lineage>
        <taxon>Bacteria</taxon>
        <taxon>Pseudomonadati</taxon>
        <taxon>Pseudomonadota</taxon>
        <taxon>Alphaproteobacteria</taxon>
        <taxon>Sphingomonadales</taxon>
        <taxon>Sphingomonadaceae</taxon>
        <taxon>Sphingomonas</taxon>
    </lineage>
</organism>
<reference evidence="7 8" key="1">
    <citation type="submission" date="2019-02" db="EMBL/GenBank/DDBJ databases">
        <authorList>
            <person name="Li Y."/>
        </authorList>
    </citation>
    <scope>NUCLEOTIDE SEQUENCE [LARGE SCALE GENOMIC DNA]</scope>
    <source>
        <strain evidence="7 8">3-7</strain>
    </source>
</reference>
<feature type="transmembrane region" description="Helical" evidence="5">
    <location>
        <begin position="32"/>
        <end position="48"/>
    </location>
</feature>
<feature type="transmembrane region" description="Helical" evidence="5">
    <location>
        <begin position="268"/>
        <end position="293"/>
    </location>
</feature>
<keyword evidence="3 5" id="KW-1133">Transmembrane helix</keyword>
<dbReference type="InterPro" id="IPR036513">
    <property type="entry name" value="STAS_dom_sf"/>
</dbReference>
<feature type="domain" description="STAS" evidence="6">
    <location>
        <begin position="416"/>
        <end position="528"/>
    </location>
</feature>
<dbReference type="GO" id="GO:0016020">
    <property type="term" value="C:membrane"/>
    <property type="evidence" value="ECO:0007669"/>
    <property type="project" value="UniProtKB-SubCell"/>
</dbReference>
<name>A0A4Q6XU60_9SPHN</name>
<evidence type="ECO:0000259" key="6">
    <source>
        <dbReference type="PROSITE" id="PS50801"/>
    </source>
</evidence>
<gene>
    <name evidence="7" type="ORF">EWE75_19360</name>
</gene>
<evidence type="ECO:0000256" key="5">
    <source>
        <dbReference type="SAM" id="Phobius"/>
    </source>
</evidence>
<evidence type="ECO:0000256" key="4">
    <source>
        <dbReference type="ARBA" id="ARBA00023136"/>
    </source>
</evidence>
<feature type="transmembrane region" description="Helical" evidence="5">
    <location>
        <begin position="81"/>
        <end position="105"/>
    </location>
</feature>
<feature type="transmembrane region" description="Helical" evidence="5">
    <location>
        <begin position="366"/>
        <end position="391"/>
    </location>
</feature>
<feature type="transmembrane region" description="Helical" evidence="5">
    <location>
        <begin position="235"/>
        <end position="256"/>
    </location>
</feature>
<dbReference type="CDD" id="cd07042">
    <property type="entry name" value="STAS_SulP_like_sulfate_transporter"/>
    <property type="match status" value="1"/>
</dbReference>
<comment type="caution">
    <text evidence="7">The sequence shown here is derived from an EMBL/GenBank/DDBJ whole genome shotgun (WGS) entry which is preliminary data.</text>
</comment>
<dbReference type="GO" id="GO:0055085">
    <property type="term" value="P:transmembrane transport"/>
    <property type="evidence" value="ECO:0007669"/>
    <property type="project" value="InterPro"/>
</dbReference>
<evidence type="ECO:0000313" key="7">
    <source>
        <dbReference type="EMBL" id="RZF61162.1"/>
    </source>
</evidence>
<sequence>MRKNDLVAGLCVAGLILPEAVAYAGIAGLPAQRAIFAAIAGCLGYAIAGRSRFAIVSATSSSAVILAATLAAIPVGMGDKAALATLVVMMTGLLFLAASAARLGAMTSFISRPVLHGFAFGIAVTIILHQLPIVTGVAVAAPDVARFAIALIASAPSWNPVSLLTGAIALAALLALRRVPAVPGALCVLLAGVVASHVFQLDRYGVALVGAIDARMEWPSLTQPGWSTLARLAQYAVPLVLILFAESWGTIRTLALHHGDMVDANRELAGLGLANVASALVQGMPVGAGFSAGSASEAAGAGSRATGVIAAIGLAMMILFAMPAIALLPQPVLAAVVIAALTHALDPAPLLRLWRLDRDQYVASGAALGVLALGVLNGMLLAILLSLAALLRRIATPTLARLGRLGDGHNYVDIARHSDAVAPPDVAIWRPTEPLFFANAERMLALVRMRTSANPALRGIVLSLEESYDLDSTALDALIEFDGALQAAGVPLQLARLHDHAYDLLKIAGAVDLDRRSSYSVDDAVVALEAKLSGTKDRV</sequence>
<evidence type="ECO:0000256" key="2">
    <source>
        <dbReference type="ARBA" id="ARBA00022692"/>
    </source>
</evidence>
<dbReference type="Pfam" id="PF00916">
    <property type="entry name" value="Sulfate_transp"/>
    <property type="match status" value="1"/>
</dbReference>
<feature type="transmembrane region" description="Helical" evidence="5">
    <location>
        <begin position="305"/>
        <end position="325"/>
    </location>
</feature>
<feature type="transmembrane region" description="Helical" evidence="5">
    <location>
        <begin position="332"/>
        <end position="354"/>
    </location>
</feature>